<evidence type="ECO:0000259" key="7">
    <source>
        <dbReference type="Pfam" id="PF08281"/>
    </source>
</evidence>
<evidence type="ECO:0000256" key="2">
    <source>
        <dbReference type="ARBA" id="ARBA00023015"/>
    </source>
</evidence>
<evidence type="ECO:0000313" key="8">
    <source>
        <dbReference type="EMBL" id="MCA6063169.1"/>
    </source>
</evidence>
<dbReference type="InterPro" id="IPR014284">
    <property type="entry name" value="RNA_pol_sigma-70_dom"/>
</dbReference>
<dbReference type="SUPFAM" id="SSF88946">
    <property type="entry name" value="Sigma2 domain of RNA polymerase sigma factors"/>
    <property type="match status" value="1"/>
</dbReference>
<sequence length="191" mass="21767">MDLAASELQTLRDKMLSFARLQLSDDALAEDVVQEALAGALKNADAFARAASLQTWVFAILKNKIADALRNRYRQPELESFDDECKECGSGDDQFNNKGHWQSHSSPQRWDAPERQIHDQHFWRVFDTCLEGLPAEQARVFMMREFIELSSDEICESLALSTSNLHVLLYRARLKLRQCLEGNWFNGGTSA</sequence>
<dbReference type="InterPro" id="IPR013325">
    <property type="entry name" value="RNA_pol_sigma_r2"/>
</dbReference>
<evidence type="ECO:0000259" key="6">
    <source>
        <dbReference type="Pfam" id="PF04542"/>
    </source>
</evidence>
<dbReference type="InterPro" id="IPR039425">
    <property type="entry name" value="RNA_pol_sigma-70-like"/>
</dbReference>
<proteinExistence type="inferred from homology"/>
<dbReference type="InterPro" id="IPR007627">
    <property type="entry name" value="RNA_pol_sigma70_r2"/>
</dbReference>
<evidence type="ECO:0000256" key="4">
    <source>
        <dbReference type="ARBA" id="ARBA00023125"/>
    </source>
</evidence>
<feature type="domain" description="RNA polymerase sigma factor 70 region 4 type 2" evidence="7">
    <location>
        <begin position="126"/>
        <end position="176"/>
    </location>
</feature>
<protein>
    <submittedName>
        <fullName evidence="8">Sigma-70 family RNA polymerase sigma factor</fullName>
    </submittedName>
</protein>
<keyword evidence="2" id="KW-0805">Transcription regulation</keyword>
<dbReference type="PANTHER" id="PTHR43133">
    <property type="entry name" value="RNA POLYMERASE ECF-TYPE SIGMA FACTO"/>
    <property type="match status" value="1"/>
</dbReference>
<dbReference type="InterPro" id="IPR013324">
    <property type="entry name" value="RNA_pol_sigma_r3/r4-like"/>
</dbReference>
<keyword evidence="5" id="KW-0804">Transcription</keyword>
<organism evidence="8 9">
    <name type="scientific">Thalassolituus marinus</name>
    <dbReference type="NCBI Taxonomy" id="671053"/>
    <lineage>
        <taxon>Bacteria</taxon>
        <taxon>Pseudomonadati</taxon>
        <taxon>Pseudomonadota</taxon>
        <taxon>Gammaproteobacteria</taxon>
        <taxon>Oceanospirillales</taxon>
        <taxon>Oceanospirillaceae</taxon>
        <taxon>Thalassolituus</taxon>
    </lineage>
</organism>
<dbReference type="Gene3D" id="1.10.10.10">
    <property type="entry name" value="Winged helix-like DNA-binding domain superfamily/Winged helix DNA-binding domain"/>
    <property type="match status" value="1"/>
</dbReference>
<dbReference type="NCBIfam" id="TIGR02943">
    <property type="entry name" value="Sig70_famx1"/>
    <property type="match status" value="1"/>
</dbReference>
<comment type="caution">
    <text evidence="8">The sequence shown here is derived from an EMBL/GenBank/DDBJ whole genome shotgun (WGS) entry which is preliminary data.</text>
</comment>
<dbReference type="PANTHER" id="PTHR43133:SF8">
    <property type="entry name" value="RNA POLYMERASE SIGMA FACTOR HI_1459-RELATED"/>
    <property type="match status" value="1"/>
</dbReference>
<dbReference type="InterPro" id="IPR036388">
    <property type="entry name" value="WH-like_DNA-bd_sf"/>
</dbReference>
<feature type="domain" description="RNA polymerase sigma-70 region 2" evidence="6">
    <location>
        <begin position="11"/>
        <end position="74"/>
    </location>
</feature>
<dbReference type="InterPro" id="IPR013249">
    <property type="entry name" value="RNA_pol_sigma70_r4_t2"/>
</dbReference>
<dbReference type="NCBIfam" id="TIGR02937">
    <property type="entry name" value="sigma70-ECF"/>
    <property type="match status" value="1"/>
</dbReference>
<dbReference type="CDD" id="cd06171">
    <property type="entry name" value="Sigma70_r4"/>
    <property type="match status" value="1"/>
</dbReference>
<evidence type="ECO:0000256" key="5">
    <source>
        <dbReference type="ARBA" id="ARBA00023163"/>
    </source>
</evidence>
<evidence type="ECO:0000313" key="9">
    <source>
        <dbReference type="Proteomes" id="UP000714380"/>
    </source>
</evidence>
<name>A0ABS7ZN83_9GAMM</name>
<evidence type="ECO:0000256" key="1">
    <source>
        <dbReference type="ARBA" id="ARBA00010641"/>
    </source>
</evidence>
<evidence type="ECO:0000256" key="3">
    <source>
        <dbReference type="ARBA" id="ARBA00023082"/>
    </source>
</evidence>
<gene>
    <name evidence="8" type="ORF">I9W95_06055</name>
</gene>
<dbReference type="Pfam" id="PF08281">
    <property type="entry name" value="Sigma70_r4_2"/>
    <property type="match status" value="1"/>
</dbReference>
<keyword evidence="9" id="KW-1185">Reference proteome</keyword>
<reference evidence="8 9" key="1">
    <citation type="submission" date="2020-12" db="EMBL/GenBank/DDBJ databases">
        <title>Novel Thalassolituus-related marine hydrocarbonoclastic bacteria mediated algae-derived hydrocarbons mineralization in twilight zone of the northern South China Sea.</title>
        <authorList>
            <person name="Dong C."/>
        </authorList>
    </citation>
    <scope>NUCLEOTIDE SEQUENCE [LARGE SCALE GENOMIC DNA]</scope>
    <source>
        <strain evidence="8 9">IMCC1826</strain>
    </source>
</reference>
<dbReference type="EMBL" id="JAEDAH010000028">
    <property type="protein sequence ID" value="MCA6063169.1"/>
    <property type="molecule type" value="Genomic_DNA"/>
</dbReference>
<dbReference type="Gene3D" id="1.10.1740.10">
    <property type="match status" value="1"/>
</dbReference>
<dbReference type="SUPFAM" id="SSF88659">
    <property type="entry name" value="Sigma3 and sigma4 domains of RNA polymerase sigma factors"/>
    <property type="match status" value="1"/>
</dbReference>
<comment type="similarity">
    <text evidence="1">Belongs to the sigma-70 factor family. ECF subfamily.</text>
</comment>
<accession>A0ABS7ZN83</accession>
<dbReference type="Proteomes" id="UP000714380">
    <property type="component" value="Unassembled WGS sequence"/>
</dbReference>
<dbReference type="InterPro" id="IPR014289">
    <property type="entry name" value="RNA_pol_sigma-24-rel"/>
</dbReference>
<keyword evidence="3" id="KW-0731">Sigma factor</keyword>
<keyword evidence="4" id="KW-0238">DNA-binding</keyword>
<dbReference type="RefSeq" id="WP_225672894.1">
    <property type="nucleotide sequence ID" value="NZ_JAEDAH010000028.1"/>
</dbReference>
<dbReference type="Pfam" id="PF04542">
    <property type="entry name" value="Sigma70_r2"/>
    <property type="match status" value="1"/>
</dbReference>